<organism evidence="9 10">
    <name type="scientific">Aquiflexum balticum DSM 16537</name>
    <dbReference type="NCBI Taxonomy" id="758820"/>
    <lineage>
        <taxon>Bacteria</taxon>
        <taxon>Pseudomonadati</taxon>
        <taxon>Bacteroidota</taxon>
        <taxon>Cytophagia</taxon>
        <taxon>Cytophagales</taxon>
        <taxon>Cyclobacteriaceae</taxon>
        <taxon>Aquiflexum</taxon>
    </lineage>
</organism>
<dbReference type="GO" id="GO:0042128">
    <property type="term" value="P:nitrate assimilation"/>
    <property type="evidence" value="ECO:0007669"/>
    <property type="project" value="UniProtKB-KW"/>
</dbReference>
<evidence type="ECO:0000256" key="4">
    <source>
        <dbReference type="ARBA" id="ARBA00022989"/>
    </source>
</evidence>
<dbReference type="InterPro" id="IPR020846">
    <property type="entry name" value="MFS_dom"/>
</dbReference>
<dbReference type="PANTHER" id="PTHR23515">
    <property type="entry name" value="HIGH-AFFINITY NITRATE TRANSPORTER 2.3"/>
    <property type="match status" value="1"/>
</dbReference>
<dbReference type="InterPro" id="IPR011701">
    <property type="entry name" value="MFS"/>
</dbReference>
<dbReference type="AlphaFoldDB" id="A0A1W2HBM5"/>
<feature type="transmembrane region" description="Helical" evidence="7">
    <location>
        <begin position="104"/>
        <end position="125"/>
    </location>
</feature>
<keyword evidence="4 7" id="KW-1133">Transmembrane helix</keyword>
<dbReference type="Proteomes" id="UP000192333">
    <property type="component" value="Chromosome I"/>
</dbReference>
<evidence type="ECO:0000256" key="7">
    <source>
        <dbReference type="SAM" id="Phobius"/>
    </source>
</evidence>
<gene>
    <name evidence="9" type="ORF">SAMN00777080_4681</name>
</gene>
<feature type="transmembrane region" description="Helical" evidence="7">
    <location>
        <begin position="458"/>
        <end position="478"/>
    </location>
</feature>
<protein>
    <submittedName>
        <fullName evidence="9">MFS transporter, NNP family, nitrate/nitrite transporter</fullName>
    </submittedName>
</protein>
<feature type="transmembrane region" description="Helical" evidence="7">
    <location>
        <begin position="246"/>
        <end position="272"/>
    </location>
</feature>
<dbReference type="GO" id="GO:0016020">
    <property type="term" value="C:membrane"/>
    <property type="evidence" value="ECO:0007669"/>
    <property type="project" value="UniProtKB-SubCell"/>
</dbReference>
<keyword evidence="10" id="KW-1185">Reference proteome</keyword>
<feature type="transmembrane region" description="Helical" evidence="7">
    <location>
        <begin position="394"/>
        <end position="415"/>
    </location>
</feature>
<dbReference type="STRING" id="758820.SAMN00777080_4681"/>
<dbReference type="Gene3D" id="1.20.1250.20">
    <property type="entry name" value="MFS general substrate transporter like domains"/>
    <property type="match status" value="2"/>
</dbReference>
<feature type="transmembrane region" description="Helical" evidence="7">
    <location>
        <begin position="79"/>
        <end position="98"/>
    </location>
</feature>
<evidence type="ECO:0000313" key="10">
    <source>
        <dbReference type="Proteomes" id="UP000192333"/>
    </source>
</evidence>
<dbReference type="PROSITE" id="PS50850">
    <property type="entry name" value="MFS"/>
    <property type="match status" value="1"/>
</dbReference>
<reference evidence="10" key="1">
    <citation type="submission" date="2017-04" db="EMBL/GenBank/DDBJ databases">
        <authorList>
            <person name="Varghese N."/>
            <person name="Submissions S."/>
        </authorList>
    </citation>
    <scope>NUCLEOTIDE SEQUENCE [LARGE SCALE GENOMIC DNA]</scope>
    <source>
        <strain evidence="10">DSM 16537</strain>
    </source>
</reference>
<dbReference type="InterPro" id="IPR044772">
    <property type="entry name" value="NO3_transporter"/>
</dbReference>
<feature type="transmembrane region" description="Helical" evidence="7">
    <location>
        <begin position="178"/>
        <end position="197"/>
    </location>
</feature>
<dbReference type="Pfam" id="PF07690">
    <property type="entry name" value="MFS_1"/>
    <property type="match status" value="2"/>
</dbReference>
<name>A0A1W2HBM5_9BACT</name>
<dbReference type="GO" id="GO:0015112">
    <property type="term" value="F:nitrate transmembrane transporter activity"/>
    <property type="evidence" value="ECO:0007669"/>
    <property type="project" value="InterPro"/>
</dbReference>
<dbReference type="OrthoDB" id="9773404at2"/>
<keyword evidence="3 7" id="KW-0812">Transmembrane</keyword>
<feature type="transmembrane region" description="Helical" evidence="7">
    <location>
        <begin position="427"/>
        <end position="452"/>
    </location>
</feature>
<feature type="domain" description="Major facilitator superfamily (MFS) profile" evidence="8">
    <location>
        <begin position="9"/>
        <end position="488"/>
    </location>
</feature>
<dbReference type="SUPFAM" id="SSF103473">
    <property type="entry name" value="MFS general substrate transporter"/>
    <property type="match status" value="1"/>
</dbReference>
<evidence type="ECO:0000256" key="5">
    <source>
        <dbReference type="ARBA" id="ARBA00023063"/>
    </source>
</evidence>
<evidence type="ECO:0000313" key="9">
    <source>
        <dbReference type="EMBL" id="SMD46006.1"/>
    </source>
</evidence>
<keyword evidence="5" id="KW-0534">Nitrate assimilation</keyword>
<feature type="transmembrane region" description="Helical" evidence="7">
    <location>
        <begin position="218"/>
        <end position="240"/>
    </location>
</feature>
<dbReference type="RefSeq" id="WP_084122958.1">
    <property type="nucleotide sequence ID" value="NZ_LT838813.1"/>
</dbReference>
<dbReference type="EMBL" id="LT838813">
    <property type="protein sequence ID" value="SMD46006.1"/>
    <property type="molecule type" value="Genomic_DNA"/>
</dbReference>
<comment type="similarity">
    <text evidence="2">Belongs to the major facilitator superfamily. Nitrate/nitrite porter (TC 2.A.1.8) family.</text>
</comment>
<accession>A0A1W2HBM5</accession>
<sequence>MQEQINSLSYRMLFLNTLAFTICFAVWTFNGVMVTYLTDNGIFDWGPVETGWLFGIPILTGAIFRLPLGILTDKYGGKWIFAGLLLLCALPMYLIAYVESFMAYAILSFFFGFAGAGFAVGIGYTSVWFPKSWQGRALGIFGAGNAGAALTTLLAPTLLNNFTGNGEHPENWRLLPQYYAGVLILMALIFIFFSVNKKTGAPARTMTQILKPLKSIRVWRFGFYYFLVFGCFVAFAQWLVPYFVNVYGASLVVAGLFASLFSFPSGLIRVLGGWMSDKLGARRVMLGTFRWSIILAALLMVPKMDIFTPGKGIMSGSAGKVKMVSDQEIIVGEKSYGLASKEMANEKMDEPNNLTSFLPHKYNWQEPVVKEGQDVAKKELLAKGVTQISFEANMWVYAVLVLLIGIVWGIGKAGVYRFIPDYFPDDVGTVGGMVGVIGGLGGFVCPIIFGYLLDWTGLWTSSWILMFILSVTCLFWILKVTRKIIKTESPEIAQQIEHKN</sequence>
<feature type="transmembrane region" description="Helical" evidence="7">
    <location>
        <begin position="52"/>
        <end position="72"/>
    </location>
</feature>
<feature type="transmembrane region" description="Helical" evidence="7">
    <location>
        <begin position="137"/>
        <end position="158"/>
    </location>
</feature>
<evidence type="ECO:0000256" key="2">
    <source>
        <dbReference type="ARBA" id="ARBA00008432"/>
    </source>
</evidence>
<keyword evidence="6 7" id="KW-0472">Membrane</keyword>
<comment type="subcellular location">
    <subcellularLocation>
        <location evidence="1">Membrane</location>
        <topology evidence="1">Multi-pass membrane protein</topology>
    </subcellularLocation>
</comment>
<evidence type="ECO:0000256" key="1">
    <source>
        <dbReference type="ARBA" id="ARBA00004141"/>
    </source>
</evidence>
<evidence type="ECO:0000256" key="6">
    <source>
        <dbReference type="ARBA" id="ARBA00023136"/>
    </source>
</evidence>
<dbReference type="InterPro" id="IPR036259">
    <property type="entry name" value="MFS_trans_sf"/>
</dbReference>
<feature type="transmembrane region" description="Helical" evidence="7">
    <location>
        <begin position="284"/>
        <end position="301"/>
    </location>
</feature>
<evidence type="ECO:0000256" key="3">
    <source>
        <dbReference type="ARBA" id="ARBA00022692"/>
    </source>
</evidence>
<proteinExistence type="inferred from homology"/>
<evidence type="ECO:0000259" key="8">
    <source>
        <dbReference type="PROSITE" id="PS50850"/>
    </source>
</evidence>
<feature type="transmembrane region" description="Helical" evidence="7">
    <location>
        <begin position="12"/>
        <end position="32"/>
    </location>
</feature>